<dbReference type="InterPro" id="IPR048248">
    <property type="entry name" value="PUA_eIF2d-like"/>
</dbReference>
<accession>A0A4T0BQE2</accession>
<feature type="compositionally biased region" description="Acidic residues" evidence="3">
    <location>
        <begin position="250"/>
        <end position="259"/>
    </location>
</feature>
<dbReference type="InterPro" id="IPR057429">
    <property type="entry name" value="WH_eIF2D"/>
</dbReference>
<dbReference type="InterPro" id="IPR036885">
    <property type="entry name" value="SWIB_MDM2_dom_sf"/>
</dbReference>
<name>A0A4T0BQE2_AURPU</name>
<comment type="caution">
    <text evidence="6">The sequence shown here is derived from an EMBL/GenBank/DDBJ whole genome shotgun (WGS) entry which is preliminary data.</text>
</comment>
<dbReference type="AlphaFoldDB" id="A0A4T0BQE2"/>
<dbReference type="InterPro" id="IPR015947">
    <property type="entry name" value="PUA-like_sf"/>
</dbReference>
<dbReference type="Pfam" id="PF26292">
    <property type="entry name" value="PUA_elF2D"/>
    <property type="match status" value="1"/>
</dbReference>
<protein>
    <submittedName>
        <fullName evidence="6">Uncharacterized protein</fullName>
    </submittedName>
</protein>
<organism evidence="6 7">
    <name type="scientific">Aureobasidium pullulans</name>
    <name type="common">Black yeast</name>
    <name type="synonym">Pullularia pullulans</name>
    <dbReference type="NCBI Taxonomy" id="5580"/>
    <lineage>
        <taxon>Eukaryota</taxon>
        <taxon>Fungi</taxon>
        <taxon>Dikarya</taxon>
        <taxon>Ascomycota</taxon>
        <taxon>Pezizomycotina</taxon>
        <taxon>Dothideomycetes</taxon>
        <taxon>Dothideomycetidae</taxon>
        <taxon>Dothideales</taxon>
        <taxon>Saccotheciaceae</taxon>
        <taxon>Aureobasidium</taxon>
    </lineage>
</organism>
<dbReference type="SUPFAM" id="SSF88697">
    <property type="entry name" value="PUA domain-like"/>
    <property type="match status" value="1"/>
</dbReference>
<dbReference type="InterPro" id="IPR058886">
    <property type="entry name" value="SWIB_eIF2D"/>
</dbReference>
<evidence type="ECO:0000313" key="6">
    <source>
        <dbReference type="EMBL" id="TIA36308.1"/>
    </source>
</evidence>
<dbReference type="Pfam" id="PF26291">
    <property type="entry name" value="SWIB_eIF2D"/>
    <property type="match status" value="1"/>
</dbReference>
<dbReference type="InterPro" id="IPR001950">
    <property type="entry name" value="SUI1"/>
</dbReference>
<comment type="similarity">
    <text evidence="1">Belongs to the eIF2D family.</text>
</comment>
<dbReference type="PANTHER" id="PTHR12217:SF4">
    <property type="entry name" value="EUKARYOTIC TRANSLATION INITIATION FACTOR 2D"/>
    <property type="match status" value="1"/>
</dbReference>
<dbReference type="InterPro" id="IPR036877">
    <property type="entry name" value="SUI1_dom_sf"/>
</dbReference>
<dbReference type="InterPro" id="IPR003121">
    <property type="entry name" value="SWIB_MDM2_domain"/>
</dbReference>
<dbReference type="EMBL" id="QZBZ01000107">
    <property type="protein sequence ID" value="TIA36308.1"/>
    <property type="molecule type" value="Genomic_DNA"/>
</dbReference>
<dbReference type="CDD" id="cd11608">
    <property type="entry name" value="eIF2D_C"/>
    <property type="match status" value="1"/>
</dbReference>
<dbReference type="PROSITE" id="PS50890">
    <property type="entry name" value="PUA"/>
    <property type="match status" value="1"/>
</dbReference>
<dbReference type="Pfam" id="PF17832">
    <property type="entry name" value="Pre-PUA"/>
    <property type="match status" value="1"/>
</dbReference>
<dbReference type="SUPFAM" id="SSF55159">
    <property type="entry name" value="eIF1-like"/>
    <property type="match status" value="1"/>
</dbReference>
<proteinExistence type="inferred from homology"/>
<dbReference type="NCBIfam" id="TIGR00451">
    <property type="entry name" value="unchar_dom_2"/>
    <property type="match status" value="1"/>
</dbReference>
<dbReference type="Pfam" id="PF01253">
    <property type="entry name" value="SUI1"/>
    <property type="match status" value="1"/>
</dbReference>
<dbReference type="InterPro" id="IPR041366">
    <property type="entry name" value="Pre-PUA"/>
</dbReference>
<feature type="domain" description="DM2" evidence="5">
    <location>
        <begin position="447"/>
        <end position="536"/>
    </location>
</feature>
<dbReference type="GO" id="GO:0003743">
    <property type="term" value="F:translation initiation factor activity"/>
    <property type="evidence" value="ECO:0007669"/>
    <property type="project" value="InterPro"/>
</dbReference>
<evidence type="ECO:0000256" key="1">
    <source>
        <dbReference type="ARBA" id="ARBA00010359"/>
    </source>
</evidence>
<dbReference type="Proteomes" id="UP000308724">
    <property type="component" value="Unassembled WGS sequence"/>
</dbReference>
<dbReference type="Pfam" id="PF25304">
    <property type="entry name" value="WHD_eIF2D"/>
    <property type="match status" value="1"/>
</dbReference>
<feature type="domain" description="SUI1" evidence="4">
    <location>
        <begin position="561"/>
        <end position="637"/>
    </location>
</feature>
<gene>
    <name evidence="6" type="ORF">D6C78_05504</name>
</gene>
<dbReference type="FunFam" id="3.30.780.10:FF:000008">
    <property type="entry name" value="eukaryotic translation initiation factor 2D"/>
    <property type="match status" value="1"/>
</dbReference>
<dbReference type="InterPro" id="IPR039757">
    <property type="entry name" value="EIF2D"/>
</dbReference>
<dbReference type="SUPFAM" id="SSF47592">
    <property type="entry name" value="SWIB/MDM2 domain"/>
    <property type="match status" value="1"/>
</dbReference>
<dbReference type="GO" id="GO:0003723">
    <property type="term" value="F:RNA binding"/>
    <property type="evidence" value="ECO:0007669"/>
    <property type="project" value="InterPro"/>
</dbReference>
<evidence type="ECO:0000259" key="5">
    <source>
        <dbReference type="PROSITE" id="PS51925"/>
    </source>
</evidence>
<dbReference type="PROSITE" id="PS51925">
    <property type="entry name" value="SWIB_MDM2"/>
    <property type="match status" value="1"/>
</dbReference>
<dbReference type="PROSITE" id="PS50296">
    <property type="entry name" value="SUI1"/>
    <property type="match status" value="1"/>
</dbReference>
<evidence type="ECO:0000313" key="7">
    <source>
        <dbReference type="Proteomes" id="UP000308724"/>
    </source>
</evidence>
<dbReference type="Gene3D" id="3.10.400.20">
    <property type="match status" value="1"/>
</dbReference>
<dbReference type="Gene3D" id="3.30.780.10">
    <property type="entry name" value="SUI1-like domain"/>
    <property type="match status" value="1"/>
</dbReference>
<dbReference type="InterPro" id="IPR004521">
    <property type="entry name" value="Uncharacterised_CHP00451"/>
</dbReference>
<feature type="region of interest" description="Disordered" evidence="3">
    <location>
        <begin position="250"/>
        <end position="286"/>
    </location>
</feature>
<dbReference type="InterPro" id="IPR039759">
    <property type="entry name" value="eIF2D_SUI1"/>
</dbReference>
<dbReference type="CDD" id="cd21156">
    <property type="entry name" value="PUA_eIF2d-like"/>
    <property type="match status" value="1"/>
</dbReference>
<sequence>MTNTHAKITMFKKKPTVKPLAPLRSSDRRKTADSIIAEYGLQPTAKDDTKVEDKAAATAETTALRNALLPDGVQTARFTTTHGPDLKQVSGTVYVASQPGDDARVLWFKIEDRMYPTVYTLWKQPGIVPLLHTPGFVVQKLQGGADLMTPGLANGPPFNQKATKGAVVAIASLEQPSVPVAVGACLIDISSLGAVQGSRGHAVQTMHWAGDEIWSYSNSNKAGLNPPESIQGWLASKGDEEKLVEQAADLDIDDDDEDQGGVNLDKSPADRPDPSEGLGEDASADDGLVEKVEIKDMTTKEIDDAFRKAFLYGVYHYKETNSNQPNFGLEYPLTQSFVMSNLVQPFLPAYTPEQANSLQIKKSSYKNIKKFIKSLDKAKIVKTKERDQHETIILDVDFNDASIQNFTPYRLPKKETAAGTALGRGNKATSELDTSDASIGQKLEKLQYYKLKERMLPLFESAGATSHSLFTAAELKPLITSYIESENLVNAKNKRLVTLNPTLANAVFDGSTSLDKEVLAKGSVPRDALIDRVLQASTPHYAIIRNNDPTTKPKSGAAPKIKITLETRSGNKTVTKISGVEVYFIPPQALADGLRKMCAGSSSVEQLHGSSPKTPVMEIMIQGPQKDAVLKALDKRGVRPAWVEFVDKTKGKKK</sequence>
<evidence type="ECO:0000256" key="3">
    <source>
        <dbReference type="SAM" id="MobiDB-lite"/>
    </source>
</evidence>
<reference evidence="6 7" key="1">
    <citation type="submission" date="2018-10" db="EMBL/GenBank/DDBJ databases">
        <title>Fifty Aureobasidium pullulans genomes reveal a recombining polyextremotolerant generalist.</title>
        <authorList>
            <person name="Gostincar C."/>
            <person name="Turk M."/>
            <person name="Zajc J."/>
            <person name="Gunde-Cimerman N."/>
        </authorList>
    </citation>
    <scope>NUCLEOTIDE SEQUENCE [LARGE SCALE GENOMIC DNA]</scope>
    <source>
        <strain evidence="6 7">EXF-1645</strain>
    </source>
</reference>
<dbReference type="PANTHER" id="PTHR12217">
    <property type="entry name" value="EUKARYOTIC TRANSLATION INITIATION FACTOR 2D"/>
    <property type="match status" value="1"/>
</dbReference>
<evidence type="ECO:0000256" key="2">
    <source>
        <dbReference type="ARBA" id="ARBA00022490"/>
    </source>
</evidence>
<dbReference type="GO" id="GO:0001731">
    <property type="term" value="P:formation of translation preinitiation complex"/>
    <property type="evidence" value="ECO:0007669"/>
    <property type="project" value="InterPro"/>
</dbReference>
<evidence type="ECO:0000259" key="4">
    <source>
        <dbReference type="PROSITE" id="PS50296"/>
    </source>
</evidence>
<keyword evidence="2" id="KW-0963">Cytoplasm</keyword>